<reference evidence="4" key="1">
    <citation type="submission" date="2015-11" db="EMBL/GenBank/DDBJ databases">
        <authorList>
            <person name="Seth-Smith H.M.B."/>
        </authorList>
    </citation>
    <scope>NUCLEOTIDE SEQUENCE [LARGE SCALE GENOMIC DNA]</scope>
    <source>
        <strain evidence="4">2013Ark11</strain>
    </source>
</reference>
<keyword evidence="2" id="KW-0812">Transmembrane</keyword>
<evidence type="ECO:0000256" key="2">
    <source>
        <dbReference type="SAM" id="Phobius"/>
    </source>
</evidence>
<sequence length="149" mass="16970">MNVIPFFHHISMETEEPLADASVSMFDDQTILMPTEVQTPLPPPYSELPPPDNTPPPPYDDAPPPYYIAPLYDYIPYPYCDEQSQQMHLEPIDQFQDNNLGEVQEHSCQRRILCERVILSCVFILIASFLSFFSAIIGLSISHDDEPSP</sequence>
<gene>
    <name evidence="3" type="ORF">Ark11_0330</name>
</gene>
<dbReference type="RefSeq" id="WP_092342753.1">
    <property type="nucleotide sequence ID" value="NZ_LN906597.1"/>
</dbReference>
<dbReference type="Proteomes" id="UP000198651">
    <property type="component" value="Chromosome I"/>
</dbReference>
<keyword evidence="2" id="KW-0472">Membrane</keyword>
<dbReference type="OrthoDB" id="9941915at2"/>
<protein>
    <submittedName>
        <fullName evidence="3">Putative membrane protein</fullName>
    </submittedName>
</protein>
<name>A0A0S4M0Q6_9BURK</name>
<keyword evidence="4" id="KW-1185">Reference proteome</keyword>
<feature type="transmembrane region" description="Helical" evidence="2">
    <location>
        <begin position="117"/>
        <end position="141"/>
    </location>
</feature>
<dbReference type="EMBL" id="LN906597">
    <property type="protein sequence ID" value="CUT17185.1"/>
    <property type="molecule type" value="Genomic_DNA"/>
</dbReference>
<dbReference type="AlphaFoldDB" id="A0A0S4M0Q6"/>
<evidence type="ECO:0000256" key="1">
    <source>
        <dbReference type="SAM" id="MobiDB-lite"/>
    </source>
</evidence>
<feature type="region of interest" description="Disordered" evidence="1">
    <location>
        <begin position="37"/>
        <end position="62"/>
    </location>
</feature>
<organism evidence="3 4">
    <name type="scientific">Candidatus Ichthyocystis hellenicum</name>
    <dbReference type="NCBI Taxonomy" id="1561003"/>
    <lineage>
        <taxon>Bacteria</taxon>
        <taxon>Pseudomonadati</taxon>
        <taxon>Pseudomonadota</taxon>
        <taxon>Betaproteobacteria</taxon>
        <taxon>Burkholderiales</taxon>
        <taxon>Candidatus Ichthyocystis</taxon>
    </lineage>
</organism>
<evidence type="ECO:0000313" key="3">
    <source>
        <dbReference type="EMBL" id="CUT17185.1"/>
    </source>
</evidence>
<evidence type="ECO:0000313" key="4">
    <source>
        <dbReference type="Proteomes" id="UP000198651"/>
    </source>
</evidence>
<accession>A0A0S4M0Q6</accession>
<proteinExistence type="predicted"/>
<feature type="compositionally biased region" description="Pro residues" evidence="1">
    <location>
        <begin position="40"/>
        <end position="62"/>
    </location>
</feature>
<keyword evidence="2" id="KW-1133">Transmembrane helix</keyword>